<protein>
    <submittedName>
        <fullName evidence="2">Uncharacterized protein</fullName>
    </submittedName>
</protein>
<feature type="region of interest" description="Disordered" evidence="1">
    <location>
        <begin position="33"/>
        <end position="79"/>
    </location>
</feature>
<feature type="region of interest" description="Disordered" evidence="1">
    <location>
        <begin position="152"/>
        <end position="341"/>
    </location>
</feature>
<proteinExistence type="predicted"/>
<gene>
    <name evidence="2" type="ORF">ACAT0790_LOCUS20516</name>
</gene>
<reference evidence="2" key="1">
    <citation type="submission" date="2021-01" db="EMBL/GenBank/DDBJ databases">
        <authorList>
            <person name="Corre E."/>
            <person name="Pelletier E."/>
            <person name="Niang G."/>
            <person name="Scheremetjew M."/>
            <person name="Finn R."/>
            <person name="Kale V."/>
            <person name="Holt S."/>
            <person name="Cochrane G."/>
            <person name="Meng A."/>
            <person name="Brown T."/>
            <person name="Cohen L."/>
        </authorList>
    </citation>
    <scope>NUCLEOTIDE SEQUENCE</scope>
    <source>
        <strain evidence="2">OF101</strain>
    </source>
</reference>
<feature type="compositionally biased region" description="Basic and acidic residues" evidence="1">
    <location>
        <begin position="173"/>
        <end position="196"/>
    </location>
</feature>
<evidence type="ECO:0000313" key="2">
    <source>
        <dbReference type="EMBL" id="CAD9127618.1"/>
    </source>
</evidence>
<name>A0A7S1QB69_ALECA</name>
<feature type="compositionally biased region" description="Basic and acidic residues" evidence="1">
    <location>
        <begin position="292"/>
        <end position="301"/>
    </location>
</feature>
<feature type="compositionally biased region" description="Polar residues" evidence="1">
    <location>
        <begin position="38"/>
        <end position="61"/>
    </location>
</feature>
<accession>A0A7S1QB69</accession>
<evidence type="ECO:0000256" key="1">
    <source>
        <dbReference type="SAM" id="MobiDB-lite"/>
    </source>
</evidence>
<feature type="compositionally biased region" description="Low complexity" evidence="1">
    <location>
        <begin position="204"/>
        <end position="213"/>
    </location>
</feature>
<dbReference type="EMBL" id="HBGE01033908">
    <property type="protein sequence ID" value="CAD9127618.1"/>
    <property type="molecule type" value="Transcribed_RNA"/>
</dbReference>
<sequence>MAAAGLDVQMPSRSPTHIRYSDVANYVGLSLVREPGQMRSTPKRQQSVPAGSSRSPLASSTPKEELSAEPSRVDSLPTIQVNRPDHLRCQLEWLRAEQRAEKEQLRRLESSLSDSMLLERKAQKRVVKNKEMRDHHNSRVQDVESKISKLKGELEAQNHVAKAPRPSPQQMAMEKRANGSPPRHEALRREDSRRLEQSSPTRRAQAFAEPAAADVETVLPPLEAEQEDSFQQTSGTDRQEAAEHSRQSNLSDPSTKGRPGGHHGSGSDTSALRRKKLVKNLDSSELTQAPEDLQHSEEERASPSQDCEGAVASSLKHHTSTPNTPQVGRATAPGGGGGGSSWIKQYMNLEISTSQRYAKWQPGNPDEKIQNLLEAAQLRSEGAAKKKWMSSTFRRLKTRGKSDARCREVVALHLPRGSGPKDREDVPIFSQNEVRTCKKMYTDCYMEPVKRIQKVIVDMKEQKRELRAVREDLFMVTEARLLQQRAEEDRKNAVTSIGGLGLLSKVKDTINDEAGSGGGSSGSGKKSFKKIADENYMDEDGVTDLFREYLKFADSSELLGRKAFTRLLQALCPTRTLVDSDLDAWWGQVTRSQDKQSAASSRRTQCKFEEFVVWYSSSEART</sequence>
<dbReference type="AlphaFoldDB" id="A0A7S1QB69"/>
<feature type="compositionally biased region" description="Basic and acidic residues" evidence="1">
    <location>
        <begin position="237"/>
        <end position="246"/>
    </location>
</feature>
<organism evidence="2">
    <name type="scientific">Alexandrium catenella</name>
    <name type="common">Red tide dinoflagellate</name>
    <name type="synonym">Gonyaulax catenella</name>
    <dbReference type="NCBI Taxonomy" id="2925"/>
    <lineage>
        <taxon>Eukaryota</taxon>
        <taxon>Sar</taxon>
        <taxon>Alveolata</taxon>
        <taxon>Dinophyceae</taxon>
        <taxon>Gonyaulacales</taxon>
        <taxon>Pyrocystaceae</taxon>
        <taxon>Alexandrium</taxon>
    </lineage>
</organism>